<dbReference type="EMBL" id="BMAW01006950">
    <property type="protein sequence ID" value="GFT01455.1"/>
    <property type="molecule type" value="Genomic_DNA"/>
</dbReference>
<dbReference type="AlphaFoldDB" id="A0A8X6TCM4"/>
<reference evidence="1" key="1">
    <citation type="submission" date="2020-08" db="EMBL/GenBank/DDBJ databases">
        <title>Multicomponent nature underlies the extraordinary mechanical properties of spider dragline silk.</title>
        <authorList>
            <person name="Kono N."/>
            <person name="Nakamura H."/>
            <person name="Mori M."/>
            <person name="Yoshida Y."/>
            <person name="Ohtoshi R."/>
            <person name="Malay A.D."/>
            <person name="Moran D.A.P."/>
            <person name="Tomita M."/>
            <person name="Numata K."/>
            <person name="Arakawa K."/>
        </authorList>
    </citation>
    <scope>NUCLEOTIDE SEQUENCE</scope>
</reference>
<evidence type="ECO:0000313" key="2">
    <source>
        <dbReference type="Proteomes" id="UP000887013"/>
    </source>
</evidence>
<name>A0A8X6TCM4_NEPPI</name>
<gene>
    <name evidence="1" type="ORF">NPIL_42111</name>
</gene>
<sequence>MCSLRVLEVCSCCERVYAPASTDVGPAGLGLDLLLDFGSVLSAGQFGHGVPIGRCILSQLRVQVLTRSEGQSPLLRLDIHSLFGLCKKISKWL</sequence>
<dbReference type="Proteomes" id="UP000887013">
    <property type="component" value="Unassembled WGS sequence"/>
</dbReference>
<protein>
    <submittedName>
        <fullName evidence="1">Uncharacterized protein</fullName>
    </submittedName>
</protein>
<accession>A0A8X6TCM4</accession>
<organism evidence="1 2">
    <name type="scientific">Nephila pilipes</name>
    <name type="common">Giant wood spider</name>
    <name type="synonym">Nephila maculata</name>
    <dbReference type="NCBI Taxonomy" id="299642"/>
    <lineage>
        <taxon>Eukaryota</taxon>
        <taxon>Metazoa</taxon>
        <taxon>Ecdysozoa</taxon>
        <taxon>Arthropoda</taxon>
        <taxon>Chelicerata</taxon>
        <taxon>Arachnida</taxon>
        <taxon>Araneae</taxon>
        <taxon>Araneomorphae</taxon>
        <taxon>Entelegynae</taxon>
        <taxon>Araneoidea</taxon>
        <taxon>Nephilidae</taxon>
        <taxon>Nephila</taxon>
    </lineage>
</organism>
<comment type="caution">
    <text evidence="1">The sequence shown here is derived from an EMBL/GenBank/DDBJ whole genome shotgun (WGS) entry which is preliminary data.</text>
</comment>
<evidence type="ECO:0000313" key="1">
    <source>
        <dbReference type="EMBL" id="GFT01455.1"/>
    </source>
</evidence>
<keyword evidence="2" id="KW-1185">Reference proteome</keyword>
<proteinExistence type="predicted"/>